<gene>
    <name evidence="2" type="ORF">SAMN05421504_112131</name>
</gene>
<dbReference type="InterPro" id="IPR014465">
    <property type="entry name" value="UCP012622"/>
</dbReference>
<dbReference type="Proteomes" id="UP000199515">
    <property type="component" value="Unassembled WGS sequence"/>
</dbReference>
<feature type="domain" description="DUF402" evidence="1">
    <location>
        <begin position="21"/>
        <end position="150"/>
    </location>
</feature>
<reference evidence="2 3" key="1">
    <citation type="submission" date="2016-10" db="EMBL/GenBank/DDBJ databases">
        <authorList>
            <person name="de Groot N.N."/>
        </authorList>
    </citation>
    <scope>NUCLEOTIDE SEQUENCE [LARGE SCALE GENOMIC DNA]</scope>
    <source>
        <strain evidence="2 3">CPCC 202699</strain>
    </source>
</reference>
<dbReference type="PIRSF" id="PIRSF012622">
    <property type="entry name" value="UCP012622"/>
    <property type="match status" value="1"/>
</dbReference>
<dbReference type="SUPFAM" id="SSF159234">
    <property type="entry name" value="FomD-like"/>
    <property type="match status" value="1"/>
</dbReference>
<protein>
    <recommendedName>
        <fullName evidence="1">DUF402 domain-containing protein</fullName>
    </recommendedName>
</protein>
<dbReference type="Gene3D" id="2.40.380.10">
    <property type="entry name" value="FomD-like"/>
    <property type="match status" value="1"/>
</dbReference>
<evidence type="ECO:0000259" key="1">
    <source>
        <dbReference type="Pfam" id="PF04167"/>
    </source>
</evidence>
<organism evidence="2 3">
    <name type="scientific">Amycolatopsis xylanica</name>
    <dbReference type="NCBI Taxonomy" id="589385"/>
    <lineage>
        <taxon>Bacteria</taxon>
        <taxon>Bacillati</taxon>
        <taxon>Actinomycetota</taxon>
        <taxon>Actinomycetes</taxon>
        <taxon>Pseudonocardiales</taxon>
        <taxon>Pseudonocardiaceae</taxon>
        <taxon>Amycolatopsis</taxon>
    </lineage>
</organism>
<name>A0A1H3S088_9PSEU</name>
<dbReference type="InterPro" id="IPR035930">
    <property type="entry name" value="FomD-like_sf"/>
</dbReference>
<dbReference type="AlphaFoldDB" id="A0A1H3S088"/>
<proteinExistence type="predicted"/>
<dbReference type="STRING" id="589385.SAMN05421504_112131"/>
<dbReference type="Pfam" id="PF04167">
    <property type="entry name" value="DUF402"/>
    <property type="match status" value="1"/>
</dbReference>
<dbReference type="OrthoDB" id="3821551at2"/>
<sequence>MHPPKLETFDLAAKTNVDPKGIVREVEEYRLTESGLYMARPVPGRPQFHYLESWILPGLSLRVNDFWFSPGHERDQDFYLDVVTVTVDGDVWRVKDLYIDLVLKEKQRLDVIDTDELIAAVKLGLISDDEAEHALTSTYAAVDGLAANGYELGRWLSTMELSWRRH</sequence>
<dbReference type="InterPro" id="IPR007295">
    <property type="entry name" value="DUF402"/>
</dbReference>
<accession>A0A1H3S088</accession>
<dbReference type="RefSeq" id="WP_091298476.1">
    <property type="nucleotide sequence ID" value="NZ_FNON01000012.1"/>
</dbReference>
<dbReference type="EMBL" id="FNON01000012">
    <property type="protein sequence ID" value="SDZ31314.1"/>
    <property type="molecule type" value="Genomic_DNA"/>
</dbReference>
<evidence type="ECO:0000313" key="3">
    <source>
        <dbReference type="Proteomes" id="UP000199515"/>
    </source>
</evidence>
<keyword evidence="3" id="KW-1185">Reference proteome</keyword>
<evidence type="ECO:0000313" key="2">
    <source>
        <dbReference type="EMBL" id="SDZ31314.1"/>
    </source>
</evidence>